<dbReference type="InterPro" id="IPR045474">
    <property type="entry name" value="GEVED"/>
</dbReference>
<dbReference type="AlphaFoldDB" id="A0A0F9KB65"/>
<evidence type="ECO:0000259" key="1">
    <source>
        <dbReference type="Pfam" id="PF01345"/>
    </source>
</evidence>
<dbReference type="Pfam" id="PF21959">
    <property type="entry name" value="DUF6923"/>
    <property type="match status" value="1"/>
</dbReference>
<sequence length="1049" mass="109506">GSQRAVTVGFNLPIDTLVIRHTPLQLSAPGFSGADGMHLGDILTCIDFTDAPSAMGDALHNFIDSDAIRLGATETGDTGPGNAVNADSDEDDGMNIPLMTQGFISVVTADVTGSDGVLHGWIDFNGNGVFESDVAEHVAMNLADDGTGDDVAAGDGQIQFNVNVPGDAVLDQTFARFRWSTTPHLSSSGFASDGEVEDYALTIAAAPLVDRGDAPASYGDPLHIIADAGPVGVYLGAIVPDPEAVSQASADATGDDLDGNDDEDGVILPQLYQGAATELIVSVNEVTGGLGFGVAYLQAWVDFDGNGVFDATDMIAADLQDGAAGDKDGVLNGKIVFDVNVPVNSTLLPTFARFRWSTTAGIGIVALDGEVEDYRLTISGDSAPITCDAGLYQISTDKSVLKKLVFSTGLTGYTLNLQDIGRAGTNLDGGWGYNELDGYIYGVKSGGRELWRVDGSGTFTRLTDPPSTIEKGGTAGDMLPNGVMVYLASDNEFQLLDLSDPNNTIDNGLLVLATPVDALDFAFNPLDGNLYGIDGNTAQVFRVTANSGSASVGSEAVTFFGPSYYNSSYGATWFDENGLFYVYDDITNEVFLVDIATGVRQGIAVSQNDEGGKNDGASCRGPSVIQYGTVSGNVYIDQNASDEKDGAEINLGGGIAISIYDDAGTPNELADDDFIKTVDTFADGTYQISNLSPGSTYRIEVDVNDSDLPAGSQIGTSNPIVGVTVVANGDSSGQNFGFDPQLSDLSLVKVAYASGTNTVITTASPGDVIDWVITVNNSGPGSPSNVTVIEKLPSGFQYLTDDAPATGDYYDPDTGVWFVDEILPGTAETLTIRARVEETGIHVNTVEIIKSSLPDLDSDPSTGAKVDDFNDGIADDDEDSYEISLTTGERTLSGRLFVDNAIDGGTAHDGIANGGEKGTANAVVVILSDSNTVIAQPKISSDGTWSYALSADYSGRITLRLDPLTGWLPISESKSGLPSLVDTDVHDGTYSFVPAADTDYPDMNFGVVKAPTMTLDQSAEIQAGQVAVLAHQYVATTNGTVLFTFGDVT</sequence>
<dbReference type="InterPro" id="IPR054215">
    <property type="entry name" value="DUF6923"/>
</dbReference>
<dbReference type="Gene3D" id="2.60.40.10">
    <property type="entry name" value="Immunoglobulins"/>
    <property type="match status" value="2"/>
</dbReference>
<feature type="domain" description="DUF11" evidence="1">
    <location>
        <begin position="759"/>
        <end position="858"/>
    </location>
</feature>
<dbReference type="SUPFAM" id="SSF117074">
    <property type="entry name" value="Hypothetical protein PA1324"/>
    <property type="match status" value="1"/>
</dbReference>
<protein>
    <submittedName>
        <fullName evidence="4">Uncharacterized protein</fullName>
    </submittedName>
</protein>
<dbReference type="InterPro" id="IPR001434">
    <property type="entry name" value="OmcB-like_DUF11"/>
</dbReference>
<comment type="caution">
    <text evidence="4">The sequence shown here is derived from an EMBL/GenBank/DDBJ whole genome shotgun (WGS) entry which is preliminary data.</text>
</comment>
<organism evidence="4">
    <name type="scientific">marine sediment metagenome</name>
    <dbReference type="NCBI Taxonomy" id="412755"/>
    <lineage>
        <taxon>unclassified sequences</taxon>
        <taxon>metagenomes</taxon>
        <taxon>ecological metagenomes</taxon>
    </lineage>
</organism>
<feature type="non-terminal residue" evidence="4">
    <location>
        <position position="1"/>
    </location>
</feature>
<reference evidence="4" key="1">
    <citation type="journal article" date="2015" name="Nature">
        <title>Complex archaea that bridge the gap between prokaryotes and eukaryotes.</title>
        <authorList>
            <person name="Spang A."/>
            <person name="Saw J.H."/>
            <person name="Jorgensen S.L."/>
            <person name="Zaremba-Niedzwiedzka K."/>
            <person name="Martijn J."/>
            <person name="Lind A.E."/>
            <person name="van Eijk R."/>
            <person name="Schleper C."/>
            <person name="Guy L."/>
            <person name="Ettema T.J."/>
        </authorList>
    </citation>
    <scope>NUCLEOTIDE SEQUENCE</scope>
</reference>
<gene>
    <name evidence="4" type="ORF">LCGC14_1656260</name>
</gene>
<dbReference type="SUPFAM" id="SSF63829">
    <property type="entry name" value="Calcium-dependent phosphotriesterase"/>
    <property type="match status" value="1"/>
</dbReference>
<proteinExistence type="predicted"/>
<evidence type="ECO:0000313" key="4">
    <source>
        <dbReference type="EMBL" id="KKM19378.1"/>
    </source>
</evidence>
<dbReference type="EMBL" id="LAZR01014002">
    <property type="protein sequence ID" value="KKM19378.1"/>
    <property type="molecule type" value="Genomic_DNA"/>
</dbReference>
<evidence type="ECO:0000259" key="2">
    <source>
        <dbReference type="Pfam" id="PF20009"/>
    </source>
</evidence>
<dbReference type="InterPro" id="IPR047589">
    <property type="entry name" value="DUF11_rpt"/>
</dbReference>
<evidence type="ECO:0000259" key="3">
    <source>
        <dbReference type="Pfam" id="PF21959"/>
    </source>
</evidence>
<dbReference type="Pfam" id="PF01345">
    <property type="entry name" value="DUF11"/>
    <property type="match status" value="1"/>
</dbReference>
<dbReference type="Pfam" id="PF20009">
    <property type="entry name" value="GEVED"/>
    <property type="match status" value="2"/>
</dbReference>
<dbReference type="NCBIfam" id="TIGR01451">
    <property type="entry name" value="B_ant_repeat"/>
    <property type="match status" value="1"/>
</dbReference>
<feature type="domain" description="DUF6923" evidence="3">
    <location>
        <begin position="419"/>
        <end position="620"/>
    </location>
</feature>
<name>A0A0F9KB65_9ZZZZ</name>
<feature type="domain" description="GEVED" evidence="2">
    <location>
        <begin position="118"/>
        <end position="201"/>
    </location>
</feature>
<feature type="non-terminal residue" evidence="4">
    <location>
        <position position="1049"/>
    </location>
</feature>
<accession>A0A0F9KB65</accession>
<feature type="domain" description="GEVED" evidence="2">
    <location>
        <begin position="296"/>
        <end position="376"/>
    </location>
</feature>
<dbReference type="InterPro" id="IPR013783">
    <property type="entry name" value="Ig-like_fold"/>
</dbReference>